<dbReference type="InterPro" id="IPR003856">
    <property type="entry name" value="LPS_length_determ_N"/>
</dbReference>
<evidence type="ECO:0000256" key="6">
    <source>
        <dbReference type="ARBA" id="ARBA00022519"/>
    </source>
</evidence>
<protein>
    <recommendedName>
        <fullName evidence="4">non-specific protein-tyrosine kinase</fullName>
        <ecNumber evidence="4">2.7.10.2</ecNumber>
    </recommendedName>
</protein>
<comment type="similarity">
    <text evidence="2">Belongs to the CpsD/CapB family.</text>
</comment>
<evidence type="ECO:0000256" key="12">
    <source>
        <dbReference type="ARBA" id="ARBA00022989"/>
    </source>
</evidence>
<keyword evidence="8 17" id="KW-0812">Transmembrane</keyword>
<comment type="caution">
    <text evidence="21">The sequence shown here is derived from an EMBL/GenBank/DDBJ whole genome shotgun (WGS) entry which is preliminary data.</text>
</comment>
<keyword evidence="13 17" id="KW-0472">Membrane</keyword>
<dbReference type="PANTHER" id="PTHR32309:SF13">
    <property type="entry name" value="FERRIC ENTEROBACTIN TRANSPORT PROTEIN FEPE"/>
    <property type="match status" value="1"/>
</dbReference>
<evidence type="ECO:0000256" key="10">
    <source>
        <dbReference type="ARBA" id="ARBA00022777"/>
    </source>
</evidence>
<reference evidence="21 22" key="1">
    <citation type="submission" date="2019-09" db="EMBL/GenBank/DDBJ databases">
        <title>Whole-genome sequence of the purple sulfur bacterium Thiohalocapsa marina DSM 19078.</title>
        <authorList>
            <person name="Kyndt J.A."/>
            <person name="Meyer T.E."/>
        </authorList>
    </citation>
    <scope>NUCLEOTIDE SEQUENCE [LARGE SCALE GENOMIC DNA]</scope>
    <source>
        <strain evidence="21 22">DSM 19078</strain>
    </source>
</reference>
<evidence type="ECO:0000256" key="1">
    <source>
        <dbReference type="ARBA" id="ARBA00004429"/>
    </source>
</evidence>
<evidence type="ECO:0000256" key="13">
    <source>
        <dbReference type="ARBA" id="ARBA00023136"/>
    </source>
</evidence>
<dbReference type="Gene3D" id="3.40.50.300">
    <property type="entry name" value="P-loop containing nucleotide triphosphate hydrolases"/>
    <property type="match status" value="1"/>
</dbReference>
<dbReference type="AlphaFoldDB" id="A0A5M8FGX3"/>
<feature type="transmembrane region" description="Helical" evidence="17">
    <location>
        <begin position="37"/>
        <end position="54"/>
    </location>
</feature>
<evidence type="ECO:0000256" key="17">
    <source>
        <dbReference type="SAM" id="Phobius"/>
    </source>
</evidence>
<keyword evidence="11" id="KW-0067">ATP-binding</keyword>
<evidence type="ECO:0000256" key="14">
    <source>
        <dbReference type="ARBA" id="ARBA00023137"/>
    </source>
</evidence>
<dbReference type="CDD" id="cd05387">
    <property type="entry name" value="BY-kinase"/>
    <property type="match status" value="1"/>
</dbReference>
<dbReference type="SUPFAM" id="SSF52540">
    <property type="entry name" value="P-loop containing nucleoside triphosphate hydrolases"/>
    <property type="match status" value="1"/>
</dbReference>
<gene>
    <name evidence="21" type="ORF">F2Q65_18735</name>
</gene>
<dbReference type="InterPro" id="IPR032807">
    <property type="entry name" value="GNVR"/>
</dbReference>
<dbReference type="EC" id="2.7.10.2" evidence="4"/>
<evidence type="ECO:0000256" key="7">
    <source>
        <dbReference type="ARBA" id="ARBA00022679"/>
    </source>
</evidence>
<evidence type="ECO:0000256" key="8">
    <source>
        <dbReference type="ARBA" id="ARBA00022692"/>
    </source>
</evidence>
<comment type="catalytic activity">
    <reaction evidence="15">
        <text>L-tyrosyl-[protein] + ATP = O-phospho-L-tyrosyl-[protein] + ADP + H(+)</text>
        <dbReference type="Rhea" id="RHEA:10596"/>
        <dbReference type="Rhea" id="RHEA-COMP:10136"/>
        <dbReference type="Rhea" id="RHEA-COMP:20101"/>
        <dbReference type="ChEBI" id="CHEBI:15378"/>
        <dbReference type="ChEBI" id="CHEBI:30616"/>
        <dbReference type="ChEBI" id="CHEBI:46858"/>
        <dbReference type="ChEBI" id="CHEBI:61978"/>
        <dbReference type="ChEBI" id="CHEBI:456216"/>
        <dbReference type="EC" id="2.7.10.2"/>
    </reaction>
</comment>
<dbReference type="Proteomes" id="UP000322981">
    <property type="component" value="Unassembled WGS sequence"/>
</dbReference>
<evidence type="ECO:0000313" key="22">
    <source>
        <dbReference type="Proteomes" id="UP000322981"/>
    </source>
</evidence>
<dbReference type="Pfam" id="PF13614">
    <property type="entry name" value="AAA_31"/>
    <property type="match status" value="1"/>
</dbReference>
<accession>A0A5M8FGX3</accession>
<evidence type="ECO:0000259" key="20">
    <source>
        <dbReference type="Pfam" id="PF13807"/>
    </source>
</evidence>
<dbReference type="InterPro" id="IPR025669">
    <property type="entry name" value="AAA_dom"/>
</dbReference>
<dbReference type="GO" id="GO:0005524">
    <property type="term" value="F:ATP binding"/>
    <property type="evidence" value="ECO:0007669"/>
    <property type="project" value="UniProtKB-KW"/>
</dbReference>
<keyword evidence="7 21" id="KW-0808">Transferase</keyword>
<evidence type="ECO:0000256" key="4">
    <source>
        <dbReference type="ARBA" id="ARBA00011903"/>
    </source>
</evidence>
<comment type="similarity">
    <text evidence="3">Belongs to the etk/wzc family.</text>
</comment>
<name>A0A5M8FGX3_9GAMM</name>
<dbReference type="InterPro" id="IPR005702">
    <property type="entry name" value="Wzc-like_C"/>
</dbReference>
<keyword evidence="16" id="KW-0175">Coiled coil</keyword>
<dbReference type="Pfam" id="PF13807">
    <property type="entry name" value="GNVR"/>
    <property type="match status" value="1"/>
</dbReference>
<keyword evidence="10 21" id="KW-0418">Kinase</keyword>
<evidence type="ECO:0000313" key="21">
    <source>
        <dbReference type="EMBL" id="KAA6181855.1"/>
    </source>
</evidence>
<feature type="coiled-coil region" evidence="16">
    <location>
        <begin position="242"/>
        <end position="346"/>
    </location>
</feature>
<evidence type="ECO:0000256" key="3">
    <source>
        <dbReference type="ARBA" id="ARBA00008883"/>
    </source>
</evidence>
<evidence type="ECO:0000256" key="9">
    <source>
        <dbReference type="ARBA" id="ARBA00022741"/>
    </source>
</evidence>
<evidence type="ECO:0000259" key="19">
    <source>
        <dbReference type="Pfam" id="PF13614"/>
    </source>
</evidence>
<feature type="transmembrane region" description="Helical" evidence="17">
    <location>
        <begin position="469"/>
        <end position="487"/>
    </location>
</feature>
<keyword evidence="9" id="KW-0547">Nucleotide-binding</keyword>
<dbReference type="InterPro" id="IPR050445">
    <property type="entry name" value="Bact_polysacc_biosynth/exp"/>
</dbReference>
<dbReference type="RefSeq" id="WP_150094920.1">
    <property type="nucleotide sequence ID" value="NZ_VWXX01000059.1"/>
</dbReference>
<evidence type="ECO:0000256" key="2">
    <source>
        <dbReference type="ARBA" id="ARBA00007316"/>
    </source>
</evidence>
<evidence type="ECO:0000256" key="15">
    <source>
        <dbReference type="ARBA" id="ARBA00051245"/>
    </source>
</evidence>
<keyword evidence="14" id="KW-0829">Tyrosine-protein kinase</keyword>
<dbReference type="EMBL" id="VWXX01000059">
    <property type="protein sequence ID" value="KAA6181855.1"/>
    <property type="molecule type" value="Genomic_DNA"/>
</dbReference>
<dbReference type="NCBIfam" id="TIGR01007">
    <property type="entry name" value="eps_fam"/>
    <property type="match status" value="1"/>
</dbReference>
<feature type="domain" description="Polysaccharide chain length determinant N-terminal" evidence="18">
    <location>
        <begin position="21"/>
        <end position="113"/>
    </location>
</feature>
<keyword evidence="5" id="KW-1003">Cell membrane</keyword>
<evidence type="ECO:0000259" key="18">
    <source>
        <dbReference type="Pfam" id="PF02706"/>
    </source>
</evidence>
<keyword evidence="6" id="KW-0997">Cell inner membrane</keyword>
<dbReference type="Pfam" id="PF02706">
    <property type="entry name" value="Wzz"/>
    <property type="match status" value="1"/>
</dbReference>
<dbReference type="GO" id="GO:0004715">
    <property type="term" value="F:non-membrane spanning protein tyrosine kinase activity"/>
    <property type="evidence" value="ECO:0007669"/>
    <property type="project" value="UniProtKB-EC"/>
</dbReference>
<feature type="domain" description="Tyrosine-protein kinase G-rich" evidence="20">
    <location>
        <begin position="416"/>
        <end position="489"/>
    </location>
</feature>
<dbReference type="InterPro" id="IPR027417">
    <property type="entry name" value="P-loop_NTPase"/>
</dbReference>
<keyword evidence="22" id="KW-1185">Reference proteome</keyword>
<organism evidence="21 22">
    <name type="scientific">Thiohalocapsa marina</name>
    <dbReference type="NCBI Taxonomy" id="424902"/>
    <lineage>
        <taxon>Bacteria</taxon>
        <taxon>Pseudomonadati</taxon>
        <taxon>Pseudomonadota</taxon>
        <taxon>Gammaproteobacteria</taxon>
        <taxon>Chromatiales</taxon>
        <taxon>Chromatiaceae</taxon>
        <taxon>Thiohalocapsa</taxon>
    </lineage>
</organism>
<proteinExistence type="inferred from homology"/>
<keyword evidence="12 17" id="KW-1133">Transmembrane helix</keyword>
<dbReference type="GO" id="GO:0005886">
    <property type="term" value="C:plasma membrane"/>
    <property type="evidence" value="ECO:0007669"/>
    <property type="project" value="UniProtKB-SubCell"/>
</dbReference>
<sequence>MEQPITASGPMQPVRTTEDDDSIDLRHLWLLLLRHKWAIISLPLLVMMLTTLWVHTITPIYRAAATLLIERDAANVVSIEEVYGVGGGTAEYLATQFELIKSRSLAERIARQLDLSNHPEFDPRQQPEPSFNWRAWLDWRHWLDLLPAPLTAWLPLTTPDDLRTPPAPTEAQIFESVVSNLKGRIAVEPKRGTQLVEVSVEMADPALAAAVANALAEGYIESQMEAKLGMTTAAAGWMTERLAELKVKLRDSEQRLQAYRERENLVDVEGVTTLSEQDLSQLGSRMIQARQDLAAAENLFQQIEAMKDADWERLVTVPAVLSNALIQQFRADEARARAKVEELSRRYGPKHPTMSAARTELGAAQANLRSQVDQVVAGIERNYQLAVANEQSLRETWEQNKTQIQDLQRREFEFRELEREVETNRSLYDTFMTRLKETAATSDLETANARIVDAAIVPKGPVKPQKQKITLIAGILALLATIGLVLLRDRLDTRIRGTGEAEEKLGLPVLGILPQQKRLAKRQQMVRRYLDDVDKAFSEAVRTIRTGVVLSGLDNPHKVIVVTSTIPGEGKTSVAANLAFALGQLEKVLLLEADMRRPTFKHAFGFPPEAPGLANLVAGSANLQDCLQRVENIDILPCGTVPPNPLELLSSRRFGDLLDELAAGYDRVVIDSAPVHAVSDALVLSTHASSVLYVVKTESTPAPAARKGLEQLAYNKAPITGVVLNYVDVKKSQKYGYGYSYRYGYRGYYDYHGYAHSERS</sequence>
<evidence type="ECO:0000256" key="11">
    <source>
        <dbReference type="ARBA" id="ARBA00022840"/>
    </source>
</evidence>
<feature type="domain" description="AAA" evidence="19">
    <location>
        <begin position="558"/>
        <end position="713"/>
    </location>
</feature>
<evidence type="ECO:0000256" key="5">
    <source>
        <dbReference type="ARBA" id="ARBA00022475"/>
    </source>
</evidence>
<comment type="subcellular location">
    <subcellularLocation>
        <location evidence="1">Cell inner membrane</location>
        <topology evidence="1">Multi-pass membrane protein</topology>
    </subcellularLocation>
</comment>
<dbReference type="PANTHER" id="PTHR32309">
    <property type="entry name" value="TYROSINE-PROTEIN KINASE"/>
    <property type="match status" value="1"/>
</dbReference>
<evidence type="ECO:0000256" key="16">
    <source>
        <dbReference type="SAM" id="Coils"/>
    </source>
</evidence>
<dbReference type="OrthoDB" id="9775724at2"/>